<accession>A0A0B5EP11</accession>
<feature type="region of interest" description="Disordered" evidence="1">
    <location>
        <begin position="1"/>
        <end position="22"/>
    </location>
</feature>
<dbReference type="SUPFAM" id="SSF82171">
    <property type="entry name" value="DPP6 N-terminal domain-like"/>
    <property type="match status" value="1"/>
</dbReference>
<feature type="compositionally biased region" description="Basic and acidic residues" evidence="1">
    <location>
        <begin position="475"/>
        <end position="490"/>
    </location>
</feature>
<feature type="region of interest" description="Disordered" evidence="1">
    <location>
        <begin position="473"/>
        <end position="520"/>
    </location>
</feature>
<dbReference type="SUPFAM" id="SSF53474">
    <property type="entry name" value="alpha/beta-Hydrolases"/>
    <property type="match status" value="1"/>
</dbReference>
<dbReference type="InterPro" id="IPR029058">
    <property type="entry name" value="AB_hydrolase_fold"/>
</dbReference>
<proteinExistence type="predicted"/>
<dbReference type="Gene3D" id="3.40.50.1820">
    <property type="entry name" value="alpha/beta hydrolase"/>
    <property type="match status" value="1"/>
</dbReference>
<feature type="domain" description="Dipeptidylpeptidase IV N-terminal" evidence="3">
    <location>
        <begin position="166"/>
        <end position="363"/>
    </location>
</feature>
<evidence type="ECO:0000313" key="4">
    <source>
        <dbReference type="EMBL" id="AJE84473.1"/>
    </source>
</evidence>
<dbReference type="Pfam" id="PF00326">
    <property type="entry name" value="Peptidase_S9"/>
    <property type="match status" value="1"/>
</dbReference>
<dbReference type="Gene3D" id="2.140.10.30">
    <property type="entry name" value="Dipeptidylpeptidase IV, N-terminal domain"/>
    <property type="match status" value="1"/>
</dbReference>
<dbReference type="PANTHER" id="PTHR11731:SF193">
    <property type="entry name" value="DIPEPTIDYL PEPTIDASE 9"/>
    <property type="match status" value="1"/>
</dbReference>
<sequence length="784" mass="84624">MPGPDDSGPVRPTTSSAGTPLADKALGADTAAASEATAAGVRSLPGQLARTRRFSLGVPGDFTVSPDGGTVYFLRSRAGDDPVTCLWSFDCASGRERLLVDPLTLLDGTEEELSAEERVRRERARQMASGIVGFAADRDCALFAFALSGRLWTYRPAGDTVRVLDVRGPVLDPRPDPTGTRIAYVAGGALRVVDADGGNERVLARPEGPEVVYGLPEHVAAESMMRHRGYWWAPDGQRLLVARVDTSPVRRWYIADPADPSREPVSFPYPAAGTANADVRLWLVDARAGALGPEQLGLGPEAVQVDWERRKFEYLTAADWDGHGPCATVQSRDQRELRVLAVDPADGTTTPLAALHDSAWVELVPGLPARTTAGKLLTWRDEHPAPETAGAPDAPVAGTRRLVVDGEAVTPPGLQLTALRGVEGESVLFTAAYEPTETHLWLYEHGGGLRQLSPEQPGVYDGTRRAGTTVLTSRVPDRPDTLTTIHRDGDGGGDEDGEGRGRGAEQAYEADGGLPPHRTLTSHAELPSLEPRMELLALGPRALRAALFLPSWHRPGDAPLPVLMDPYGGPAMCKVRAEQTWWTYVSQWFAEQGFAVLAVDGRGTPGRGPAWERTIHHDLTTPVLDDQVAALTEAARLRPALDTGRVGIRGWSFGGFLAALAVLRRPDVFHAAVAGAPVTDQRLYDTHWRERHLGHPDQHPEVYVHNSPVHEAGSLTRPLLLVHGLADDNVFAAHTLRLSAALLAAGRPHEVLPLPRATHLPTDTKVAENLLVHQLEFLRRHLSV</sequence>
<organism evidence="4 5">
    <name type="scientific">Streptomyces albus (strain ATCC 21838 / DSM 41398 / FERM P-419 / JCM 4703 / NBRC 107858)</name>
    <dbReference type="NCBI Taxonomy" id="1081613"/>
    <lineage>
        <taxon>Bacteria</taxon>
        <taxon>Bacillati</taxon>
        <taxon>Actinomycetota</taxon>
        <taxon>Actinomycetes</taxon>
        <taxon>Kitasatosporales</taxon>
        <taxon>Streptomycetaceae</taxon>
        <taxon>Streptomyces</taxon>
    </lineage>
</organism>
<dbReference type="GO" id="GO:0008239">
    <property type="term" value="F:dipeptidyl-peptidase activity"/>
    <property type="evidence" value="ECO:0007669"/>
    <property type="project" value="TreeGrafter"/>
</dbReference>
<gene>
    <name evidence="4" type="ORF">SLNWT_4097</name>
</gene>
<dbReference type="KEGG" id="sals:SLNWT_4097"/>
<feature type="domain" description="Peptidase S9 prolyl oligopeptidase catalytic" evidence="2">
    <location>
        <begin position="586"/>
        <end position="782"/>
    </location>
</feature>
<evidence type="ECO:0000259" key="2">
    <source>
        <dbReference type="Pfam" id="PF00326"/>
    </source>
</evidence>
<reference evidence="4 5" key="1">
    <citation type="submission" date="2015-01" db="EMBL/GenBank/DDBJ databases">
        <title>Enhanced salinomycin production by adjusting the supply of polyketide extender units in Streptomyce albus DSM 41398.</title>
        <authorList>
            <person name="Lu C."/>
        </authorList>
    </citation>
    <scope>NUCLEOTIDE SEQUENCE [LARGE SCALE GENOMIC DNA]</scope>
    <source>
        <strain evidence="5">ATCC 21838 / DSM 41398 / FERM P-419 / JCM 4703 / NBRC 107858</strain>
    </source>
</reference>
<dbReference type="InterPro" id="IPR001375">
    <property type="entry name" value="Peptidase_S9_cat"/>
</dbReference>
<name>A0A0B5EP11_STRA4</name>
<evidence type="ECO:0000256" key="1">
    <source>
        <dbReference type="SAM" id="MobiDB-lite"/>
    </source>
</evidence>
<dbReference type="GO" id="GO:0006508">
    <property type="term" value="P:proteolysis"/>
    <property type="evidence" value="ECO:0007669"/>
    <property type="project" value="InterPro"/>
</dbReference>
<dbReference type="PANTHER" id="PTHR11731">
    <property type="entry name" value="PROTEASE FAMILY S9B,C DIPEPTIDYL-PEPTIDASE IV-RELATED"/>
    <property type="match status" value="1"/>
</dbReference>
<dbReference type="Proteomes" id="UP000031523">
    <property type="component" value="Chromosome"/>
</dbReference>
<evidence type="ECO:0000313" key="5">
    <source>
        <dbReference type="Proteomes" id="UP000031523"/>
    </source>
</evidence>
<dbReference type="EMBL" id="CP010519">
    <property type="protein sequence ID" value="AJE84473.1"/>
    <property type="molecule type" value="Genomic_DNA"/>
</dbReference>
<dbReference type="GO" id="GO:0008236">
    <property type="term" value="F:serine-type peptidase activity"/>
    <property type="evidence" value="ECO:0007669"/>
    <property type="project" value="InterPro"/>
</dbReference>
<evidence type="ECO:0000259" key="3">
    <source>
        <dbReference type="Pfam" id="PF00930"/>
    </source>
</evidence>
<dbReference type="InterPro" id="IPR050278">
    <property type="entry name" value="Serine_Prot_S9B/DPPIV"/>
</dbReference>
<dbReference type="AlphaFoldDB" id="A0A0B5EP11"/>
<keyword evidence="5" id="KW-1185">Reference proteome</keyword>
<protein>
    <submittedName>
        <fullName evidence="4">Peptidase S9 prolyl oligopeptidase active site domain-containing protein</fullName>
    </submittedName>
</protein>
<dbReference type="Pfam" id="PF00930">
    <property type="entry name" value="DPPIV_N"/>
    <property type="match status" value="1"/>
</dbReference>
<dbReference type="InterPro" id="IPR002469">
    <property type="entry name" value="Peptidase_S9B_N"/>
</dbReference>